<feature type="transmembrane region" description="Helical" evidence="2">
    <location>
        <begin position="345"/>
        <end position="364"/>
    </location>
</feature>
<protein>
    <submittedName>
        <fullName evidence="3">ABC transporter permease</fullName>
    </submittedName>
</protein>
<dbReference type="EMBL" id="CP158367">
    <property type="protein sequence ID" value="XBX74656.1"/>
    <property type="molecule type" value="Genomic_DNA"/>
</dbReference>
<dbReference type="PANTHER" id="PTHR37305">
    <property type="entry name" value="INTEGRAL MEMBRANE PROTEIN-RELATED"/>
    <property type="match status" value="1"/>
</dbReference>
<feature type="transmembrane region" description="Helical" evidence="2">
    <location>
        <begin position="797"/>
        <end position="816"/>
    </location>
</feature>
<feature type="transmembrane region" description="Helical" evidence="2">
    <location>
        <begin position="261"/>
        <end position="288"/>
    </location>
</feature>
<feature type="transmembrane region" description="Helical" evidence="2">
    <location>
        <begin position="300"/>
        <end position="325"/>
    </location>
</feature>
<keyword evidence="2" id="KW-0472">Membrane</keyword>
<feature type="coiled-coil region" evidence="1">
    <location>
        <begin position="433"/>
        <end position="490"/>
    </location>
</feature>
<accession>A0AAU7VL90</accession>
<reference evidence="3" key="1">
    <citation type="journal article" date="2013" name="Extremophiles">
        <title>Proteinivorax tanatarense gen. nov., sp. nov., an anaerobic, haloalkaliphilic, proteolytic bacterium isolated from a decaying algal bloom, and proposal of Proteinivoraceae fam. nov.</title>
        <authorList>
            <person name="Kevbrin V."/>
            <person name="Boltyanskaya Y."/>
            <person name="Zhilina T."/>
            <person name="Kolganova T."/>
            <person name="Lavrentjeva E."/>
            <person name="Kuznetsov B."/>
        </authorList>
    </citation>
    <scope>NUCLEOTIDE SEQUENCE</scope>
    <source>
        <strain evidence="3">Z-910T</strain>
    </source>
</reference>
<feature type="transmembrane region" description="Helical" evidence="2">
    <location>
        <begin position="211"/>
        <end position="241"/>
    </location>
</feature>
<sequence>MGLLRFELKKIFKQKKLLWLLIVVCICTYGIYNHFINQQPNLQSSANIRDIYIPQVELNHNQLRTIKQGDNLSNNQKQQYQYTGEMLDYLRNWARAVERNRNEDALIYEQKFLAHLETYEELGGQPLDSFPNHKRELATERNAWLIEHELYYEDETIPHSPHLLLKESSIFLFSILSVVILILLFGNIVTKEKEEKTWLTLRTQPLINEKIMIMKFLALVIILLAFIIMVVIIGILIPSLLGEHELNLNYPQILLAEEDYVIISTTAYILRAAVYFTSVVLFVMAFCLALNGWAKNTYTVLAISSITLLIGYFLTDIYIPLQTIINPFYHLQLPMLEQPLDHISWGYPGVCLLWTILFVSLAAFKAEKQINLIYSSDRKIPFNNGNTSNTGGLLNVVRFELRKQCRKGLLLKTYVILTVLVLFGYAIFSQQAIQKEEQRIESMNRSITQIKNSFIPNLKQLSDSEEGTEKERLEETIEHYHIKMDKLNSAVDGYKAEDWAPIYGYEIFHLRFINGELDTGVLDTYWKEDHSQFSIDVSFAEQKWMAEKEIHPVFPNRPNPTVLHSNLRDEQKEDFLELHTRVDNSGLYLLYIYFRKYFYFLPMLMFLFLLGGGVAEEKGKRITLNFLKTQPVAEKKIYLSKFINGNIITLLSCLIIFLLVIIIATSLNRFGDWQYPVLHYDSISEAAVEDYTGQRVKLLDYTVGFHFINLGKYLIKSIILFSVVTMFLISLSIFLSLFTKRQVSVCASTVFISAVGYAITNSSKMAHLSPFTYLNIPKIINGEIATTLNNPSVNFRTGIAVLLTVTAVLVLAGYFISGRKNAVTNKNPITAELKSKSQ</sequence>
<evidence type="ECO:0000256" key="1">
    <source>
        <dbReference type="SAM" id="Coils"/>
    </source>
</evidence>
<name>A0AAU7VL90_9FIRM</name>
<keyword evidence="1" id="KW-0175">Coiled coil</keyword>
<feature type="transmembrane region" description="Helical" evidence="2">
    <location>
        <begin position="170"/>
        <end position="190"/>
    </location>
</feature>
<dbReference type="Pfam" id="PF12679">
    <property type="entry name" value="ABC2_membrane_2"/>
    <property type="match status" value="2"/>
</dbReference>
<evidence type="ECO:0000256" key="2">
    <source>
        <dbReference type="SAM" id="Phobius"/>
    </source>
</evidence>
<feature type="transmembrane region" description="Helical" evidence="2">
    <location>
        <begin position="713"/>
        <end position="735"/>
    </location>
</feature>
<organism evidence="3">
    <name type="scientific">Proteinivorax tanatarense</name>
    <dbReference type="NCBI Taxonomy" id="1260629"/>
    <lineage>
        <taxon>Bacteria</taxon>
        <taxon>Bacillati</taxon>
        <taxon>Bacillota</taxon>
        <taxon>Clostridia</taxon>
        <taxon>Eubacteriales</taxon>
        <taxon>Proteinivoracaceae</taxon>
        <taxon>Proteinivorax</taxon>
    </lineage>
</organism>
<evidence type="ECO:0000313" key="3">
    <source>
        <dbReference type="EMBL" id="XBX74656.1"/>
    </source>
</evidence>
<feature type="transmembrane region" description="Helical" evidence="2">
    <location>
        <begin position="17"/>
        <end position="35"/>
    </location>
</feature>
<reference evidence="3" key="2">
    <citation type="submission" date="2024-06" db="EMBL/GenBank/DDBJ databases">
        <authorList>
            <person name="Petrova K.O."/>
            <person name="Toshchakov S.V."/>
            <person name="Boltjanskaja Y.V."/>
            <person name="Kevbrin V."/>
        </authorList>
    </citation>
    <scope>NUCLEOTIDE SEQUENCE</scope>
    <source>
        <strain evidence="3">Z-910T</strain>
    </source>
</reference>
<keyword evidence="2" id="KW-0812">Transmembrane</keyword>
<feature type="transmembrane region" description="Helical" evidence="2">
    <location>
        <begin position="597"/>
        <end position="615"/>
    </location>
</feature>
<feature type="transmembrane region" description="Helical" evidence="2">
    <location>
        <begin position="742"/>
        <end position="760"/>
    </location>
</feature>
<dbReference type="PANTHER" id="PTHR37305:SF1">
    <property type="entry name" value="MEMBRANE PROTEIN"/>
    <property type="match status" value="1"/>
</dbReference>
<gene>
    <name evidence="3" type="ORF">PRVXT_002714</name>
</gene>
<proteinExistence type="predicted"/>
<dbReference type="RefSeq" id="WP_350343405.1">
    <property type="nucleotide sequence ID" value="NZ_CP158367.1"/>
</dbReference>
<keyword evidence="2" id="KW-1133">Transmembrane helix</keyword>
<feature type="transmembrane region" description="Helical" evidence="2">
    <location>
        <begin position="645"/>
        <end position="667"/>
    </location>
</feature>
<feature type="transmembrane region" description="Helical" evidence="2">
    <location>
        <begin position="409"/>
        <end position="428"/>
    </location>
</feature>
<dbReference type="GO" id="GO:0140359">
    <property type="term" value="F:ABC-type transporter activity"/>
    <property type="evidence" value="ECO:0007669"/>
    <property type="project" value="InterPro"/>
</dbReference>
<dbReference type="GO" id="GO:0005886">
    <property type="term" value="C:plasma membrane"/>
    <property type="evidence" value="ECO:0007669"/>
    <property type="project" value="UniProtKB-SubCell"/>
</dbReference>
<dbReference type="AlphaFoldDB" id="A0AAU7VL90"/>